<evidence type="ECO:0000256" key="5">
    <source>
        <dbReference type="HAMAP-Rule" id="MF_02210"/>
    </source>
</evidence>
<dbReference type="PANTHER" id="PTHR43420:SF44">
    <property type="entry name" value="ACETYLTRANSFERASE YPEA"/>
    <property type="match status" value="1"/>
</dbReference>
<sequence>MINVRLLPMAVRDLDEVIDVESHSHESTWTKGNFIDSLNAGYWAYCLRRLADDNEDSDELMAYCVLLPGVNELELLNITVDPSYRKKGYAQRVLGIMEDLASSRSMESIFLEVRVGNKPAIQLYKKLGYEQVGLRKDYYPLTSGGREDAIVMKKSLIKS</sequence>
<dbReference type="PROSITE" id="PS51186">
    <property type="entry name" value="GNAT"/>
    <property type="match status" value="1"/>
</dbReference>
<evidence type="ECO:0000313" key="8">
    <source>
        <dbReference type="Proteomes" id="UP000197215"/>
    </source>
</evidence>
<keyword evidence="2 5" id="KW-0963">Cytoplasm</keyword>
<dbReference type="SUPFAM" id="SSF55729">
    <property type="entry name" value="Acyl-CoA N-acyltransferases (Nat)"/>
    <property type="match status" value="1"/>
</dbReference>
<dbReference type="Gene3D" id="3.40.630.30">
    <property type="match status" value="1"/>
</dbReference>
<protein>
    <recommendedName>
        <fullName evidence="5">[Ribosomal protein bS18]-alanine N-acetyltransferase</fullName>
        <ecNumber evidence="5">2.3.1.266</ecNumber>
    </recommendedName>
</protein>
<keyword evidence="8" id="KW-1185">Reference proteome</keyword>
<accession>A0A212T082</accession>
<dbReference type="EC" id="2.3.1.266" evidence="5"/>
<feature type="binding site" evidence="5">
    <location>
        <position position="117"/>
    </location>
    <ligand>
        <name>acetyl-CoA</name>
        <dbReference type="ChEBI" id="CHEBI:57288"/>
    </ligand>
</feature>
<reference evidence="7 8" key="1">
    <citation type="submission" date="2017-06" db="EMBL/GenBank/DDBJ databases">
        <authorList>
            <person name="Kim H.J."/>
            <person name="Triplett B.A."/>
        </authorList>
    </citation>
    <scope>NUCLEOTIDE SEQUENCE [LARGE SCALE GENOMIC DNA]</scope>
    <source>
        <strain evidence="7 8">MWH-VicM1</strain>
    </source>
</reference>
<comment type="catalytic activity">
    <reaction evidence="5">
        <text>N-terminal L-alanyl-[ribosomal protein bS18] + acetyl-CoA = N-terminal N(alpha)-acetyl-L-alanyl-[ribosomal protein bS18] + CoA + H(+)</text>
        <dbReference type="Rhea" id="RHEA:43756"/>
        <dbReference type="Rhea" id="RHEA-COMP:10676"/>
        <dbReference type="Rhea" id="RHEA-COMP:10677"/>
        <dbReference type="ChEBI" id="CHEBI:15378"/>
        <dbReference type="ChEBI" id="CHEBI:57287"/>
        <dbReference type="ChEBI" id="CHEBI:57288"/>
        <dbReference type="ChEBI" id="CHEBI:64718"/>
        <dbReference type="ChEBI" id="CHEBI:83683"/>
        <dbReference type="EC" id="2.3.1.266"/>
    </reaction>
</comment>
<feature type="active site" description="Proton acceptor" evidence="5">
    <location>
        <position position="112"/>
    </location>
</feature>
<keyword evidence="4 5" id="KW-0012">Acyltransferase</keyword>
<dbReference type="Proteomes" id="UP000197215">
    <property type="component" value="Unassembled WGS sequence"/>
</dbReference>
<evidence type="ECO:0000259" key="6">
    <source>
        <dbReference type="PROSITE" id="PS51186"/>
    </source>
</evidence>
<comment type="subcellular location">
    <subcellularLocation>
        <location evidence="5">Cytoplasm</location>
    </subcellularLocation>
</comment>
<dbReference type="EMBL" id="FYEX01000001">
    <property type="protein sequence ID" value="SNC59437.1"/>
    <property type="molecule type" value="Genomic_DNA"/>
</dbReference>
<comment type="similarity">
    <text evidence="1 5">Belongs to the acetyltransferase family. RimI subfamily.</text>
</comment>
<dbReference type="Pfam" id="PF00583">
    <property type="entry name" value="Acetyltransf_1"/>
    <property type="match status" value="1"/>
</dbReference>
<dbReference type="RefSeq" id="WP_088811940.1">
    <property type="nucleotide sequence ID" value="NZ_FYEX01000001.1"/>
</dbReference>
<dbReference type="HAMAP" id="MF_02210">
    <property type="entry name" value="RimI"/>
    <property type="match status" value="1"/>
</dbReference>
<evidence type="ECO:0000256" key="1">
    <source>
        <dbReference type="ARBA" id="ARBA00005395"/>
    </source>
</evidence>
<evidence type="ECO:0000256" key="3">
    <source>
        <dbReference type="ARBA" id="ARBA00022679"/>
    </source>
</evidence>
<dbReference type="InterPro" id="IPR006464">
    <property type="entry name" value="AcTrfase_RimI/Ard1"/>
</dbReference>
<dbReference type="InterPro" id="IPR050680">
    <property type="entry name" value="YpeA/RimI_acetyltransf"/>
</dbReference>
<dbReference type="AlphaFoldDB" id="A0A212T082"/>
<evidence type="ECO:0000256" key="2">
    <source>
        <dbReference type="ARBA" id="ARBA00022490"/>
    </source>
</evidence>
<comment type="function">
    <text evidence="5">Acetylates the N-terminal alanine of ribosomal protein bS18.</text>
</comment>
<dbReference type="InterPro" id="IPR016181">
    <property type="entry name" value="Acyl_CoA_acyltransferase"/>
</dbReference>
<feature type="active site" description="Proton donor" evidence="5">
    <location>
        <position position="124"/>
    </location>
</feature>
<evidence type="ECO:0000313" key="7">
    <source>
        <dbReference type="EMBL" id="SNC59437.1"/>
    </source>
</evidence>
<keyword evidence="3 5" id="KW-0808">Transferase</keyword>
<dbReference type="NCBIfam" id="TIGR01575">
    <property type="entry name" value="rimI"/>
    <property type="match status" value="1"/>
</dbReference>
<dbReference type="InterPro" id="IPR000182">
    <property type="entry name" value="GNAT_dom"/>
</dbReference>
<comment type="caution">
    <text evidence="5">Lacks conserved residue(s) required for the propagation of feature annotation.</text>
</comment>
<organism evidence="7 8">
    <name type="scientific">Polynucleobacter victoriensis</name>
    <dbReference type="NCBI Taxonomy" id="2049319"/>
    <lineage>
        <taxon>Bacteria</taxon>
        <taxon>Pseudomonadati</taxon>
        <taxon>Pseudomonadota</taxon>
        <taxon>Betaproteobacteria</taxon>
        <taxon>Burkholderiales</taxon>
        <taxon>Burkholderiaceae</taxon>
        <taxon>Polynucleobacter</taxon>
    </lineage>
</organism>
<dbReference type="GO" id="GO:0005737">
    <property type="term" value="C:cytoplasm"/>
    <property type="evidence" value="ECO:0007669"/>
    <property type="project" value="UniProtKB-SubCell"/>
</dbReference>
<proteinExistence type="inferred from homology"/>
<dbReference type="CDD" id="cd04301">
    <property type="entry name" value="NAT_SF"/>
    <property type="match status" value="1"/>
</dbReference>
<dbReference type="GO" id="GO:0008999">
    <property type="term" value="F:protein-N-terminal-alanine acetyltransferase activity"/>
    <property type="evidence" value="ECO:0007669"/>
    <property type="project" value="UniProtKB-UniRule"/>
</dbReference>
<dbReference type="InterPro" id="IPR043690">
    <property type="entry name" value="RimI"/>
</dbReference>
<gene>
    <name evidence="5" type="primary">rimI</name>
    <name evidence="7" type="ORF">SAMN06295916_0064</name>
</gene>
<dbReference type="PANTHER" id="PTHR43420">
    <property type="entry name" value="ACETYLTRANSFERASE"/>
    <property type="match status" value="1"/>
</dbReference>
<dbReference type="OrthoDB" id="9796919at2"/>
<evidence type="ECO:0000256" key="4">
    <source>
        <dbReference type="ARBA" id="ARBA00023315"/>
    </source>
</evidence>
<feature type="domain" description="N-acetyltransferase" evidence="6">
    <location>
        <begin position="4"/>
        <end position="157"/>
    </location>
</feature>
<name>A0A212T082_9BURK</name>